<dbReference type="Proteomes" id="UP001472677">
    <property type="component" value="Unassembled WGS sequence"/>
</dbReference>
<gene>
    <name evidence="1" type="ORF">V6N12_057812</name>
</gene>
<reference evidence="1 2" key="1">
    <citation type="journal article" date="2024" name="G3 (Bethesda)">
        <title>Genome assembly of Hibiscus sabdariffa L. provides insights into metabolisms of medicinal natural products.</title>
        <authorList>
            <person name="Kim T."/>
        </authorList>
    </citation>
    <scope>NUCLEOTIDE SEQUENCE [LARGE SCALE GENOMIC DNA]</scope>
    <source>
        <strain evidence="1">TK-2024</strain>
        <tissue evidence="1">Old leaves</tissue>
    </source>
</reference>
<dbReference type="InterPro" id="IPR032675">
    <property type="entry name" value="LRR_dom_sf"/>
</dbReference>
<accession>A0ABR1ZP83</accession>
<protein>
    <submittedName>
        <fullName evidence="1">Uncharacterized protein</fullName>
    </submittedName>
</protein>
<evidence type="ECO:0000313" key="2">
    <source>
        <dbReference type="Proteomes" id="UP001472677"/>
    </source>
</evidence>
<dbReference type="PANTHER" id="PTHR16134:SF43">
    <property type="entry name" value="CORONATINE-INSENSITIVE PROTEIN 1"/>
    <property type="match status" value="1"/>
</dbReference>
<keyword evidence="2" id="KW-1185">Reference proteome</keyword>
<evidence type="ECO:0000313" key="1">
    <source>
        <dbReference type="EMBL" id="KAK8482172.1"/>
    </source>
</evidence>
<sequence length="229" mass="25936">MYFLDGQTRNVIGDRGLQVLAQSCKKLKRLRIERDADEQGMGDEEGAVSHRGLTALAQGCLELEYIAIYVSDITNASLESVGIHSKNLCDFHLVLLDREERITDFPLYLRPGGLTDKLEMRGCCFSERSLAHAALQLPSLRYLWVQRYKASSRSGRDLLAMPRPFWNIELILARRVITTNQVGEALVDEHPAHILAYYSQARPRTDFPNAVIPLDPAHILTYFAFFTVV</sequence>
<dbReference type="SUPFAM" id="SSF52047">
    <property type="entry name" value="RNI-like"/>
    <property type="match status" value="1"/>
</dbReference>
<dbReference type="Gene3D" id="3.80.10.10">
    <property type="entry name" value="Ribonuclease Inhibitor"/>
    <property type="match status" value="1"/>
</dbReference>
<dbReference type="EMBL" id="JBBPBM010001759">
    <property type="protein sequence ID" value="KAK8482172.1"/>
    <property type="molecule type" value="Genomic_DNA"/>
</dbReference>
<comment type="caution">
    <text evidence="1">The sequence shown here is derived from an EMBL/GenBank/DDBJ whole genome shotgun (WGS) entry which is preliminary data.</text>
</comment>
<name>A0ABR1ZP83_9ROSI</name>
<proteinExistence type="predicted"/>
<organism evidence="1 2">
    <name type="scientific">Hibiscus sabdariffa</name>
    <name type="common">roselle</name>
    <dbReference type="NCBI Taxonomy" id="183260"/>
    <lineage>
        <taxon>Eukaryota</taxon>
        <taxon>Viridiplantae</taxon>
        <taxon>Streptophyta</taxon>
        <taxon>Embryophyta</taxon>
        <taxon>Tracheophyta</taxon>
        <taxon>Spermatophyta</taxon>
        <taxon>Magnoliopsida</taxon>
        <taxon>eudicotyledons</taxon>
        <taxon>Gunneridae</taxon>
        <taxon>Pentapetalae</taxon>
        <taxon>rosids</taxon>
        <taxon>malvids</taxon>
        <taxon>Malvales</taxon>
        <taxon>Malvaceae</taxon>
        <taxon>Malvoideae</taxon>
        <taxon>Hibiscus</taxon>
    </lineage>
</organism>
<dbReference type="PANTHER" id="PTHR16134">
    <property type="entry name" value="F-BOX/TPR REPEAT PROTEIN POF3"/>
    <property type="match status" value="1"/>
</dbReference>